<reference evidence="3" key="3">
    <citation type="submission" date="2015-06" db="UniProtKB">
        <authorList>
            <consortium name="EnsemblMetazoa"/>
        </authorList>
    </citation>
    <scope>IDENTIFICATION</scope>
</reference>
<dbReference type="InParanoid" id="T1FCW7"/>
<evidence type="ECO:0000313" key="2">
    <source>
        <dbReference type="EMBL" id="ESN97397.1"/>
    </source>
</evidence>
<organism evidence="3 4">
    <name type="scientific">Helobdella robusta</name>
    <name type="common">Californian leech</name>
    <dbReference type="NCBI Taxonomy" id="6412"/>
    <lineage>
        <taxon>Eukaryota</taxon>
        <taxon>Metazoa</taxon>
        <taxon>Spiralia</taxon>
        <taxon>Lophotrochozoa</taxon>
        <taxon>Annelida</taxon>
        <taxon>Clitellata</taxon>
        <taxon>Hirudinea</taxon>
        <taxon>Rhynchobdellida</taxon>
        <taxon>Glossiphoniidae</taxon>
        <taxon>Helobdella</taxon>
    </lineage>
</organism>
<keyword evidence="4" id="KW-1185">Reference proteome</keyword>
<dbReference type="AlphaFoldDB" id="T1FCW7"/>
<dbReference type="GO" id="GO:0003723">
    <property type="term" value="F:RNA binding"/>
    <property type="evidence" value="ECO:0007669"/>
    <property type="project" value="InterPro"/>
</dbReference>
<dbReference type="OrthoDB" id="9987665at2759"/>
<dbReference type="GeneID" id="20206666"/>
<dbReference type="Pfam" id="PF22493">
    <property type="entry name" value="PUF_NOP9"/>
    <property type="match status" value="1"/>
</dbReference>
<dbReference type="RefSeq" id="XP_009024569.1">
    <property type="nucleotide sequence ID" value="XM_009026321.1"/>
</dbReference>
<evidence type="ECO:0000256" key="1">
    <source>
        <dbReference type="ARBA" id="ARBA00022737"/>
    </source>
</evidence>
<evidence type="ECO:0000313" key="4">
    <source>
        <dbReference type="Proteomes" id="UP000015101"/>
    </source>
</evidence>
<dbReference type="Proteomes" id="UP000015101">
    <property type="component" value="Unassembled WGS sequence"/>
</dbReference>
<dbReference type="CTD" id="20206666"/>
<gene>
    <name evidence="3" type="primary">20206666</name>
    <name evidence="2" type="ORF">HELRODRAFT_178188</name>
</gene>
<name>T1FCW7_HELRO</name>
<reference evidence="4" key="1">
    <citation type="submission" date="2012-12" db="EMBL/GenBank/DDBJ databases">
        <authorList>
            <person name="Hellsten U."/>
            <person name="Grimwood J."/>
            <person name="Chapman J.A."/>
            <person name="Shapiro H."/>
            <person name="Aerts A."/>
            <person name="Otillar R.P."/>
            <person name="Terry A.Y."/>
            <person name="Boore J.L."/>
            <person name="Simakov O."/>
            <person name="Marletaz F."/>
            <person name="Cho S.-J."/>
            <person name="Edsinger-Gonzales E."/>
            <person name="Havlak P."/>
            <person name="Kuo D.-H."/>
            <person name="Larsson T."/>
            <person name="Lv J."/>
            <person name="Arendt D."/>
            <person name="Savage R."/>
            <person name="Osoegawa K."/>
            <person name="de Jong P."/>
            <person name="Lindberg D.R."/>
            <person name="Seaver E.C."/>
            <person name="Weisblat D.A."/>
            <person name="Putnam N.H."/>
            <person name="Grigoriev I.V."/>
            <person name="Rokhsar D.S."/>
        </authorList>
    </citation>
    <scope>NUCLEOTIDE SEQUENCE</scope>
</reference>
<proteinExistence type="predicted"/>
<dbReference type="InterPro" id="IPR001313">
    <property type="entry name" value="Pumilio_RNA-bd_rpt"/>
</dbReference>
<dbReference type="EMBL" id="AMQM01006317">
    <property type="status" value="NOT_ANNOTATED_CDS"/>
    <property type="molecule type" value="Genomic_DNA"/>
</dbReference>
<accession>T1FCW7</accession>
<keyword evidence="1" id="KW-0677">Repeat</keyword>
<evidence type="ECO:0000313" key="3">
    <source>
        <dbReference type="EnsemblMetazoa" id="HelroP178188"/>
    </source>
</evidence>
<dbReference type="KEGG" id="hro:HELRODRAFT_178188"/>
<dbReference type="EnsemblMetazoa" id="HelroT178188">
    <property type="protein sequence ID" value="HelroP178188"/>
    <property type="gene ID" value="HelroG178188"/>
</dbReference>
<sequence length="193" mass="22041">MAFLYPLNFSQNNLFCKSTAKHQMLFTRRPEACTCRCYNFKDLYISNTCVVASKIVKLSFKISDRSTQLLQNKVCKSPGTSKNDYSKKGVMQCQETDDEIKTGDDEMSSLLPKLQFVNIYGSHIMQNLLMFKNVALVVQGLFELSFEELKLLCEDARGTRVIEAFLESTSVSDKLKNAYALKLKENQENIKVK</sequence>
<dbReference type="HOGENOM" id="CLU_1410240_0_0_1"/>
<dbReference type="EMBL" id="KB097379">
    <property type="protein sequence ID" value="ESN97397.1"/>
    <property type="molecule type" value="Genomic_DNA"/>
</dbReference>
<protein>
    <submittedName>
        <fullName evidence="2 3">Uncharacterized protein</fullName>
    </submittedName>
</protein>
<reference evidence="2 4" key="2">
    <citation type="journal article" date="2013" name="Nature">
        <title>Insights into bilaterian evolution from three spiralian genomes.</title>
        <authorList>
            <person name="Simakov O."/>
            <person name="Marletaz F."/>
            <person name="Cho S.J."/>
            <person name="Edsinger-Gonzales E."/>
            <person name="Havlak P."/>
            <person name="Hellsten U."/>
            <person name="Kuo D.H."/>
            <person name="Larsson T."/>
            <person name="Lv J."/>
            <person name="Arendt D."/>
            <person name="Savage R."/>
            <person name="Osoegawa K."/>
            <person name="de Jong P."/>
            <person name="Grimwood J."/>
            <person name="Chapman J.A."/>
            <person name="Shapiro H."/>
            <person name="Aerts A."/>
            <person name="Otillar R.P."/>
            <person name="Terry A.Y."/>
            <person name="Boore J.L."/>
            <person name="Grigoriev I.V."/>
            <person name="Lindberg D.R."/>
            <person name="Seaver E.C."/>
            <person name="Weisblat D.A."/>
            <person name="Putnam N.H."/>
            <person name="Rokhsar D.S."/>
        </authorList>
    </citation>
    <scope>NUCLEOTIDE SEQUENCE</scope>
</reference>